<reference evidence="2 3" key="1">
    <citation type="journal article" date="2016" name="Int. J. Syst. Evol. Microbiol.">
        <title>Arsenicitalea aurantiaca gen. nov., sp. nov., a new member of the family Hyphomicrobiaceae, isolated from high-arsenic sediment.</title>
        <authorList>
            <person name="Mu Y."/>
            <person name="Zhou L."/>
            <person name="Zeng X.C."/>
            <person name="Liu L."/>
            <person name="Pan Y."/>
            <person name="Chen X."/>
            <person name="Wang J."/>
            <person name="Li S."/>
            <person name="Li W.J."/>
            <person name="Wang Y."/>
        </authorList>
    </citation>
    <scope>NUCLEOTIDE SEQUENCE [LARGE SCALE GENOMIC DNA]</scope>
    <source>
        <strain evidence="2 3">42-50</strain>
    </source>
</reference>
<sequence>MRSNPTEAEAIMWRVLRDRRLAGYKFRRQVPIGPFIADFVCYQARLIIELDGSQHTGSLYDAARDAELRRRGFDILRVYNSELFANREGVLDAVWVRVGGEGV</sequence>
<dbReference type="Proteomes" id="UP000281547">
    <property type="component" value="Unassembled WGS sequence"/>
</dbReference>
<dbReference type="PANTHER" id="PTHR38590">
    <property type="entry name" value="BLL0828 PROTEIN"/>
    <property type="match status" value="1"/>
</dbReference>
<gene>
    <name evidence="2" type="ORF">EMQ25_08625</name>
</gene>
<keyword evidence="2" id="KW-0378">Hydrolase</keyword>
<dbReference type="InterPro" id="IPR011335">
    <property type="entry name" value="Restrct_endonuc-II-like"/>
</dbReference>
<proteinExistence type="predicted"/>
<evidence type="ECO:0000313" key="2">
    <source>
        <dbReference type="EMBL" id="RUT31435.1"/>
    </source>
</evidence>
<accession>A0A433XBI0</accession>
<organism evidence="2 3">
    <name type="scientific">Arsenicitalea aurantiaca</name>
    <dbReference type="NCBI Taxonomy" id="1783274"/>
    <lineage>
        <taxon>Bacteria</taxon>
        <taxon>Pseudomonadati</taxon>
        <taxon>Pseudomonadota</taxon>
        <taxon>Alphaproteobacteria</taxon>
        <taxon>Hyphomicrobiales</taxon>
        <taxon>Devosiaceae</taxon>
        <taxon>Arsenicitalea</taxon>
    </lineage>
</organism>
<dbReference type="InterPro" id="IPR007569">
    <property type="entry name" value="DUF559"/>
</dbReference>
<dbReference type="EMBL" id="RZNJ01000003">
    <property type="protein sequence ID" value="RUT31435.1"/>
    <property type="molecule type" value="Genomic_DNA"/>
</dbReference>
<evidence type="ECO:0000313" key="3">
    <source>
        <dbReference type="Proteomes" id="UP000281547"/>
    </source>
</evidence>
<keyword evidence="2" id="KW-0540">Nuclease</keyword>
<feature type="domain" description="DUF559" evidence="1">
    <location>
        <begin position="1"/>
        <end position="96"/>
    </location>
</feature>
<keyword evidence="3" id="KW-1185">Reference proteome</keyword>
<dbReference type="Gene3D" id="3.40.960.10">
    <property type="entry name" value="VSR Endonuclease"/>
    <property type="match status" value="1"/>
</dbReference>
<dbReference type="SUPFAM" id="SSF52980">
    <property type="entry name" value="Restriction endonuclease-like"/>
    <property type="match status" value="1"/>
</dbReference>
<keyword evidence="2" id="KW-0255">Endonuclease</keyword>
<dbReference type="InterPro" id="IPR047216">
    <property type="entry name" value="Endonuclease_DUF559_bact"/>
</dbReference>
<dbReference type="Pfam" id="PF04480">
    <property type="entry name" value="DUF559"/>
    <property type="match status" value="1"/>
</dbReference>
<dbReference type="CDD" id="cd01038">
    <property type="entry name" value="Endonuclease_DUF559"/>
    <property type="match status" value="1"/>
</dbReference>
<dbReference type="PANTHER" id="PTHR38590:SF1">
    <property type="entry name" value="BLL0828 PROTEIN"/>
    <property type="match status" value="1"/>
</dbReference>
<evidence type="ECO:0000259" key="1">
    <source>
        <dbReference type="Pfam" id="PF04480"/>
    </source>
</evidence>
<name>A0A433XBI0_9HYPH</name>
<dbReference type="AlphaFoldDB" id="A0A433XBI0"/>
<dbReference type="OrthoDB" id="9798754at2"/>
<dbReference type="GO" id="GO:0004519">
    <property type="term" value="F:endonuclease activity"/>
    <property type="evidence" value="ECO:0007669"/>
    <property type="project" value="UniProtKB-KW"/>
</dbReference>
<comment type="caution">
    <text evidence="2">The sequence shown here is derived from an EMBL/GenBank/DDBJ whole genome shotgun (WGS) entry which is preliminary data.</text>
</comment>
<protein>
    <submittedName>
        <fullName evidence="2">Endonuclease domain-containing protein</fullName>
    </submittedName>
</protein>